<dbReference type="NCBIfam" id="TIGR00115">
    <property type="entry name" value="tig"/>
    <property type="match status" value="1"/>
</dbReference>
<comment type="catalytic activity">
    <reaction evidence="1 12 13">
        <text>[protein]-peptidylproline (omega=180) = [protein]-peptidylproline (omega=0)</text>
        <dbReference type="Rhea" id="RHEA:16237"/>
        <dbReference type="Rhea" id="RHEA-COMP:10747"/>
        <dbReference type="Rhea" id="RHEA-COMP:10748"/>
        <dbReference type="ChEBI" id="CHEBI:83833"/>
        <dbReference type="ChEBI" id="CHEBI:83834"/>
        <dbReference type="EC" id="5.2.1.8"/>
    </reaction>
</comment>
<evidence type="ECO:0000256" key="8">
    <source>
        <dbReference type="ARBA" id="ARBA00023235"/>
    </source>
</evidence>
<evidence type="ECO:0000256" key="7">
    <source>
        <dbReference type="ARBA" id="ARBA00023186"/>
    </source>
</evidence>
<feature type="domain" description="PPIase FKBP-type" evidence="15">
    <location>
        <begin position="172"/>
        <end position="252"/>
    </location>
</feature>
<accession>A0A449B1W2</accession>
<dbReference type="PIRSF" id="PIRSF003095">
    <property type="entry name" value="Trigger_factor"/>
    <property type="match status" value="1"/>
</dbReference>
<keyword evidence="5 12" id="KW-0132">Cell division</keyword>
<dbReference type="InterPro" id="IPR037041">
    <property type="entry name" value="Trigger_fac_C_sf"/>
</dbReference>
<dbReference type="Gene3D" id="3.10.50.40">
    <property type="match status" value="1"/>
</dbReference>
<dbReference type="Pfam" id="PF00254">
    <property type="entry name" value="FKBP_C"/>
    <property type="match status" value="1"/>
</dbReference>
<dbReference type="EMBL" id="LR215036">
    <property type="protein sequence ID" value="VEU74566.1"/>
    <property type="molecule type" value="Genomic_DNA"/>
</dbReference>
<evidence type="ECO:0000256" key="10">
    <source>
        <dbReference type="ARBA" id="ARBA00024849"/>
    </source>
</evidence>
<dbReference type="SUPFAM" id="SSF102735">
    <property type="entry name" value="Trigger factor ribosome-binding domain"/>
    <property type="match status" value="1"/>
</dbReference>
<dbReference type="EC" id="5.2.1.8" evidence="3 12"/>
<dbReference type="Gene3D" id="3.30.70.1050">
    <property type="entry name" value="Trigger factor ribosome-binding domain"/>
    <property type="match status" value="1"/>
</dbReference>
<evidence type="ECO:0000256" key="12">
    <source>
        <dbReference type="HAMAP-Rule" id="MF_00303"/>
    </source>
</evidence>
<sequence length="439" mass="51190">MFDTKLNKENQEYIVTLTLDKEEYDKEFQKNYKNALSKVKIPGFRPGKAPKHKLEAAVNTGEVHSQTLDFFIKNKHFEVAKKAQEQKEVTLLPLAPVVEINKDENENWTLSYKYSLMPDLSVLKLEDVKAKLHLKEVSDEDVTKVMQEFTKPFSSRELFDLENNPQELTKIGDVVNIDFKGFIDNEPFEGGEAQGYELELGSKAFIPGFEDQLLNKKAGDQVDVKVAFPADYYVETFRNKEAIFEVKLHSFTRVKHVEFTEELIKQLALEGVKTLEQAKEFFKQREILNAFTKSSETFLDEVNKDLANQEELKVAHFLLENKYKELEKNFNDSLKNFGVKKHEYFKLVKSNDDKLKAELMEAAQKEVKLQLANEYLIKNYSPEQTTDEEIKDLEFKFSLIDNEFKKRLVWLKKFLEAILKVVDEKSLPEFEKAYSQLLK</sequence>
<keyword evidence="17" id="KW-1185">Reference proteome</keyword>
<comment type="similarity">
    <text evidence="2 12 14">Belongs to the FKBP-type PPIase family. Tig subfamily.</text>
</comment>
<evidence type="ECO:0000256" key="14">
    <source>
        <dbReference type="RuleBase" id="RU003914"/>
    </source>
</evidence>
<evidence type="ECO:0000313" key="17">
    <source>
        <dbReference type="Proteomes" id="UP000290985"/>
    </source>
</evidence>
<comment type="subcellular location">
    <subcellularLocation>
        <location evidence="12">Cytoplasm</location>
    </subcellularLocation>
    <text evidence="12">About half TF is bound to the ribosome near the polypeptide exit tunnel while the other half is free in the cytoplasm.</text>
</comment>
<dbReference type="PROSITE" id="PS50059">
    <property type="entry name" value="FKBP_PPIASE"/>
    <property type="match status" value="1"/>
</dbReference>
<keyword evidence="6 12" id="KW-0697">Rotamase</keyword>
<evidence type="ECO:0000256" key="4">
    <source>
        <dbReference type="ARBA" id="ARBA00016902"/>
    </source>
</evidence>
<gene>
    <name evidence="16" type="primary">MCYN0725</name>
    <name evidence="12" type="synonym">tig</name>
    <name evidence="16" type="ORF">NCTC10181_00420</name>
</gene>
<dbReference type="InterPro" id="IPR046357">
    <property type="entry name" value="PPIase_dom_sf"/>
</dbReference>
<evidence type="ECO:0000256" key="11">
    <source>
        <dbReference type="ARBA" id="ARBA00029986"/>
    </source>
</evidence>
<dbReference type="InterPro" id="IPR036611">
    <property type="entry name" value="Trigger_fac_ribosome-bd_sf"/>
</dbReference>
<comment type="function">
    <text evidence="10 12">Involved in protein export. Acts as a chaperone by maintaining the newly synthesized protein in an open conformation. Functions as a peptidyl-prolyl cis-trans isomerase.</text>
</comment>
<reference evidence="16 17" key="1">
    <citation type="submission" date="2019-01" db="EMBL/GenBank/DDBJ databases">
        <authorList>
            <consortium name="Pathogen Informatics"/>
        </authorList>
    </citation>
    <scope>NUCLEOTIDE SEQUENCE [LARGE SCALE GENOMIC DNA]</scope>
    <source>
        <strain evidence="16 17">NCTC10181</strain>
    </source>
</reference>
<evidence type="ECO:0000256" key="3">
    <source>
        <dbReference type="ARBA" id="ARBA00013194"/>
    </source>
</evidence>
<dbReference type="OrthoDB" id="9767721at2"/>
<dbReference type="KEGG" id="mcit:NCTC10181_00420"/>
<keyword evidence="12" id="KW-0963">Cytoplasm</keyword>
<keyword evidence="7 12" id="KW-0143">Chaperone</keyword>
<dbReference type="Pfam" id="PF05697">
    <property type="entry name" value="Trigger_N"/>
    <property type="match status" value="1"/>
</dbReference>
<proteinExistence type="inferred from homology"/>
<organism evidence="16 17">
    <name type="scientific">Mycoplasmopsis citelli</name>
    <dbReference type="NCBI Taxonomy" id="171281"/>
    <lineage>
        <taxon>Bacteria</taxon>
        <taxon>Bacillati</taxon>
        <taxon>Mycoplasmatota</taxon>
        <taxon>Mycoplasmoidales</taxon>
        <taxon>Metamycoplasmataceae</taxon>
        <taxon>Mycoplasmopsis</taxon>
    </lineage>
</organism>
<dbReference type="Pfam" id="PF05698">
    <property type="entry name" value="Trigger_C"/>
    <property type="match status" value="1"/>
</dbReference>
<dbReference type="InterPro" id="IPR008881">
    <property type="entry name" value="Trigger_fac_ribosome-bd_bac"/>
</dbReference>
<keyword evidence="9 12" id="KW-0131">Cell cycle</keyword>
<dbReference type="Gene3D" id="1.10.3120.10">
    <property type="entry name" value="Trigger factor, C-terminal domain"/>
    <property type="match status" value="1"/>
</dbReference>
<comment type="domain">
    <text evidence="12">Consists of 3 domains; the N-terminus binds the ribosome, the middle domain has PPIase activity, while the C-terminus has intrinsic chaperone activity on its own.</text>
</comment>
<dbReference type="InterPro" id="IPR005215">
    <property type="entry name" value="Trig_fac"/>
</dbReference>
<dbReference type="FunFam" id="3.10.50.40:FF:000001">
    <property type="entry name" value="Trigger factor"/>
    <property type="match status" value="1"/>
</dbReference>
<evidence type="ECO:0000256" key="2">
    <source>
        <dbReference type="ARBA" id="ARBA00005464"/>
    </source>
</evidence>
<dbReference type="GO" id="GO:0005737">
    <property type="term" value="C:cytoplasm"/>
    <property type="evidence" value="ECO:0007669"/>
    <property type="project" value="UniProtKB-SubCell"/>
</dbReference>
<dbReference type="GO" id="GO:0003755">
    <property type="term" value="F:peptidyl-prolyl cis-trans isomerase activity"/>
    <property type="evidence" value="ECO:0007669"/>
    <property type="project" value="UniProtKB-UniRule"/>
</dbReference>
<name>A0A449B1W2_9BACT</name>
<evidence type="ECO:0000256" key="5">
    <source>
        <dbReference type="ARBA" id="ARBA00022618"/>
    </source>
</evidence>
<dbReference type="InterPro" id="IPR001179">
    <property type="entry name" value="PPIase_FKBP_dom"/>
</dbReference>
<evidence type="ECO:0000256" key="6">
    <source>
        <dbReference type="ARBA" id="ARBA00023110"/>
    </source>
</evidence>
<dbReference type="AlphaFoldDB" id="A0A449B1W2"/>
<dbReference type="InterPro" id="IPR027304">
    <property type="entry name" value="Trigger_fact/SurA_dom_sf"/>
</dbReference>
<dbReference type="GO" id="GO:0051301">
    <property type="term" value="P:cell division"/>
    <property type="evidence" value="ECO:0007669"/>
    <property type="project" value="UniProtKB-KW"/>
</dbReference>
<dbReference type="SUPFAM" id="SSF54534">
    <property type="entry name" value="FKBP-like"/>
    <property type="match status" value="1"/>
</dbReference>
<evidence type="ECO:0000256" key="9">
    <source>
        <dbReference type="ARBA" id="ARBA00023306"/>
    </source>
</evidence>
<dbReference type="RefSeq" id="WP_129725382.1">
    <property type="nucleotide sequence ID" value="NZ_LR215036.1"/>
</dbReference>
<keyword evidence="8 12" id="KW-0413">Isomerase</keyword>
<evidence type="ECO:0000256" key="13">
    <source>
        <dbReference type="PROSITE-ProRule" id="PRU00277"/>
    </source>
</evidence>
<protein>
    <recommendedName>
        <fullName evidence="4 12">Trigger factor</fullName>
        <shortName evidence="12">TF</shortName>
        <ecNumber evidence="3 12">5.2.1.8</ecNumber>
    </recommendedName>
    <alternativeName>
        <fullName evidence="11 12">PPIase</fullName>
    </alternativeName>
</protein>
<evidence type="ECO:0000259" key="15">
    <source>
        <dbReference type="PROSITE" id="PS50059"/>
    </source>
</evidence>
<dbReference type="GO" id="GO:0006457">
    <property type="term" value="P:protein folding"/>
    <property type="evidence" value="ECO:0007669"/>
    <property type="project" value="UniProtKB-UniRule"/>
</dbReference>
<dbReference type="Proteomes" id="UP000290985">
    <property type="component" value="Chromosome"/>
</dbReference>
<dbReference type="GO" id="GO:0015031">
    <property type="term" value="P:protein transport"/>
    <property type="evidence" value="ECO:0007669"/>
    <property type="project" value="UniProtKB-UniRule"/>
</dbReference>
<dbReference type="InterPro" id="IPR008880">
    <property type="entry name" value="Trigger_fac_C"/>
</dbReference>
<evidence type="ECO:0000313" key="16">
    <source>
        <dbReference type="EMBL" id="VEU74566.1"/>
    </source>
</evidence>
<dbReference type="HAMAP" id="MF_00303">
    <property type="entry name" value="Trigger_factor_Tig"/>
    <property type="match status" value="1"/>
</dbReference>
<evidence type="ECO:0000256" key="1">
    <source>
        <dbReference type="ARBA" id="ARBA00000971"/>
    </source>
</evidence>
<dbReference type="SUPFAM" id="SSF109998">
    <property type="entry name" value="Triger factor/SurA peptide-binding domain-like"/>
    <property type="match status" value="1"/>
</dbReference>